<proteinExistence type="predicted"/>
<keyword evidence="1" id="KW-0812">Transmembrane</keyword>
<evidence type="ECO:0000256" key="1">
    <source>
        <dbReference type="SAM" id="Phobius"/>
    </source>
</evidence>
<comment type="caution">
    <text evidence="2">The sequence shown here is derived from an EMBL/GenBank/DDBJ whole genome shotgun (WGS) entry which is preliminary data.</text>
</comment>
<gene>
    <name evidence="2" type="ORF">B5E75_09860</name>
</gene>
<feature type="transmembrane region" description="Helical" evidence="1">
    <location>
        <begin position="73"/>
        <end position="93"/>
    </location>
</feature>
<dbReference type="AlphaFoldDB" id="A0A1Y4SUA1"/>
<name>A0A1Y4SUA1_9FIRM</name>
<reference evidence="2 3" key="1">
    <citation type="journal article" date="2018" name="BMC Genomics">
        <title>Whole genome sequencing and function prediction of 133 gut anaerobes isolated from chicken caecum in pure cultures.</title>
        <authorList>
            <person name="Medvecky M."/>
            <person name="Cejkova D."/>
            <person name="Polansky O."/>
            <person name="Karasova D."/>
            <person name="Kubasova T."/>
            <person name="Cizek A."/>
            <person name="Rychlik I."/>
        </authorList>
    </citation>
    <scope>NUCLEOTIDE SEQUENCE [LARGE SCALE GENOMIC DNA]</scope>
    <source>
        <strain evidence="2 3">An13</strain>
    </source>
</reference>
<keyword evidence="1" id="KW-1133">Transmembrane helix</keyword>
<feature type="transmembrane region" description="Helical" evidence="1">
    <location>
        <begin position="39"/>
        <end position="61"/>
    </location>
</feature>
<dbReference type="EMBL" id="NFLJ01000029">
    <property type="protein sequence ID" value="OUQ33498.1"/>
    <property type="molecule type" value="Genomic_DNA"/>
</dbReference>
<evidence type="ECO:0000313" key="3">
    <source>
        <dbReference type="Proteomes" id="UP000195305"/>
    </source>
</evidence>
<keyword evidence="1" id="KW-0472">Membrane</keyword>
<keyword evidence="3" id="KW-1185">Reference proteome</keyword>
<accession>A0A1Y4SUA1</accession>
<evidence type="ECO:0000313" key="2">
    <source>
        <dbReference type="EMBL" id="OUQ33498.1"/>
    </source>
</evidence>
<protein>
    <submittedName>
        <fullName evidence="2">Uncharacterized protein</fullName>
    </submittedName>
</protein>
<dbReference type="RefSeq" id="WP_087358788.1">
    <property type="nucleotide sequence ID" value="NZ_NFLJ01000029.1"/>
</dbReference>
<sequence>MKKTLKKIYILIFPVFYLMLMLYYQYIRYDILTFISQHNYFLTITWVFIELGIMTSIWNGMLLLDKNNRKMDIICLIVWFILIIASFICLYILPEAYPPKIYYMLVDGIPFLLFLIGNMISLLGYNLFLYYHWHRK</sequence>
<organism evidence="2 3">
    <name type="scientific">Massilimicrobiota timonensis</name>
    <dbReference type="NCBI Taxonomy" id="1776392"/>
    <lineage>
        <taxon>Bacteria</taxon>
        <taxon>Bacillati</taxon>
        <taxon>Bacillota</taxon>
        <taxon>Erysipelotrichia</taxon>
        <taxon>Erysipelotrichales</taxon>
        <taxon>Erysipelotrichaceae</taxon>
        <taxon>Massilimicrobiota</taxon>
    </lineage>
</organism>
<feature type="transmembrane region" description="Helical" evidence="1">
    <location>
        <begin position="7"/>
        <end position="27"/>
    </location>
</feature>
<feature type="transmembrane region" description="Helical" evidence="1">
    <location>
        <begin position="108"/>
        <end position="131"/>
    </location>
</feature>
<dbReference type="Proteomes" id="UP000195305">
    <property type="component" value="Unassembled WGS sequence"/>
</dbReference>